<evidence type="ECO:0008006" key="4">
    <source>
        <dbReference type="Google" id="ProtNLM"/>
    </source>
</evidence>
<gene>
    <name evidence="2" type="ORF">K435DRAFT_916154</name>
</gene>
<dbReference type="AlphaFoldDB" id="A0A4S8MK25"/>
<dbReference type="PANTHER" id="PTHR33096:SF1">
    <property type="entry name" value="CXC1-LIKE CYSTEINE CLUSTER ASSOCIATED WITH KDZ TRANSPOSASES DOMAIN-CONTAINING PROTEIN"/>
    <property type="match status" value="1"/>
</dbReference>
<dbReference type="Proteomes" id="UP000297245">
    <property type="component" value="Unassembled WGS sequence"/>
</dbReference>
<reference evidence="2 3" key="1">
    <citation type="journal article" date="2019" name="Nat. Ecol. Evol.">
        <title>Megaphylogeny resolves global patterns of mushroom evolution.</title>
        <authorList>
            <person name="Varga T."/>
            <person name="Krizsan K."/>
            <person name="Foldi C."/>
            <person name="Dima B."/>
            <person name="Sanchez-Garcia M."/>
            <person name="Sanchez-Ramirez S."/>
            <person name="Szollosi G.J."/>
            <person name="Szarkandi J.G."/>
            <person name="Papp V."/>
            <person name="Albert L."/>
            <person name="Andreopoulos W."/>
            <person name="Angelini C."/>
            <person name="Antonin V."/>
            <person name="Barry K.W."/>
            <person name="Bougher N.L."/>
            <person name="Buchanan P."/>
            <person name="Buyck B."/>
            <person name="Bense V."/>
            <person name="Catcheside P."/>
            <person name="Chovatia M."/>
            <person name="Cooper J."/>
            <person name="Damon W."/>
            <person name="Desjardin D."/>
            <person name="Finy P."/>
            <person name="Geml J."/>
            <person name="Haridas S."/>
            <person name="Hughes K."/>
            <person name="Justo A."/>
            <person name="Karasinski D."/>
            <person name="Kautmanova I."/>
            <person name="Kiss B."/>
            <person name="Kocsube S."/>
            <person name="Kotiranta H."/>
            <person name="LaButti K.M."/>
            <person name="Lechner B.E."/>
            <person name="Liimatainen K."/>
            <person name="Lipzen A."/>
            <person name="Lukacs Z."/>
            <person name="Mihaltcheva S."/>
            <person name="Morgado L.N."/>
            <person name="Niskanen T."/>
            <person name="Noordeloos M.E."/>
            <person name="Ohm R.A."/>
            <person name="Ortiz-Santana B."/>
            <person name="Ovrebo C."/>
            <person name="Racz N."/>
            <person name="Riley R."/>
            <person name="Savchenko A."/>
            <person name="Shiryaev A."/>
            <person name="Soop K."/>
            <person name="Spirin V."/>
            <person name="Szebenyi C."/>
            <person name="Tomsovsky M."/>
            <person name="Tulloss R.E."/>
            <person name="Uehling J."/>
            <person name="Grigoriev I.V."/>
            <person name="Vagvolgyi C."/>
            <person name="Papp T."/>
            <person name="Martin F.M."/>
            <person name="Miettinen O."/>
            <person name="Hibbett D.S."/>
            <person name="Nagy L.G."/>
        </authorList>
    </citation>
    <scope>NUCLEOTIDE SEQUENCE [LARGE SCALE GENOMIC DNA]</scope>
    <source>
        <strain evidence="2 3">CBS 962.96</strain>
    </source>
</reference>
<keyword evidence="3" id="KW-1185">Reference proteome</keyword>
<accession>A0A4S8MK25</accession>
<feature type="region of interest" description="Disordered" evidence="1">
    <location>
        <begin position="1"/>
        <end position="24"/>
    </location>
</feature>
<dbReference type="PANTHER" id="PTHR33096">
    <property type="entry name" value="CXC2 DOMAIN-CONTAINING PROTEIN"/>
    <property type="match status" value="1"/>
</dbReference>
<sequence>MEDYVEARRNSREAKRSRHQDNLEDDCMEPGVKVPKSVLDSCGKSFEAANGTAKSRAKGFDERALAGMLCPHGGCLFLVTMSSVGEKQHYILVMLQTLFNHIPDSWTVGFLYDIACQVEWSCRKWGFLAEYMEHIVWGVSVFHAYGHEWGCQVMYHPRKCKGFGLSDGETCKRCWHAISCLIAYTRVAGYHIRLYTLDTQFHFNNKQNLLNAGTWLCRKLRQCESRCRAAQDELDKTGQPTSILREQWANQVASQTKPLARQKKQAAKTAVEETLRLRKNVEVYKQRVVDLKAVLLSNHLRPDQWTMAGEDIQKAKADLVKAWQNLNKQERSLGHLLESPFLTKRMNALSLKMWLRQRLRARKFELDRLERSYSKQRSEQRLDDHTREAIQQREPGITNLASKYNKLCDEMADLIRQHQAPNFAMAPKKIERQSLFDLDVDKEIWQDMGLDEDAENPPLWLCNEEVRRGIRAVLELDRCIEESTRLRVQRKALQEWFMDEWYTLEAALKQITTSGLQHQLKLHRRYLLMMYAHWEKPLVELSDGFPKEWGPSQEDISEVRLHVYTDAVESEETEGLDIDFEEEADPVLVEQLDTFELVDSFRGVEIDI</sequence>
<feature type="compositionally biased region" description="Basic and acidic residues" evidence="1">
    <location>
        <begin position="1"/>
        <end position="22"/>
    </location>
</feature>
<dbReference type="EMBL" id="ML179070">
    <property type="protein sequence ID" value="THV03125.1"/>
    <property type="molecule type" value="Genomic_DNA"/>
</dbReference>
<proteinExistence type="predicted"/>
<name>A0A4S8MK25_DENBC</name>
<evidence type="ECO:0000313" key="2">
    <source>
        <dbReference type="EMBL" id="THV03125.1"/>
    </source>
</evidence>
<dbReference type="Pfam" id="PF18758">
    <property type="entry name" value="KDZ"/>
    <property type="match status" value="1"/>
</dbReference>
<dbReference type="InterPro" id="IPR040521">
    <property type="entry name" value="KDZ"/>
</dbReference>
<dbReference type="OrthoDB" id="3364670at2759"/>
<evidence type="ECO:0000313" key="3">
    <source>
        <dbReference type="Proteomes" id="UP000297245"/>
    </source>
</evidence>
<protein>
    <recommendedName>
        <fullName evidence="4">CxC1-like cysteine cluster associated with KDZ transposases domain-containing protein</fullName>
    </recommendedName>
</protein>
<evidence type="ECO:0000256" key="1">
    <source>
        <dbReference type="SAM" id="MobiDB-lite"/>
    </source>
</evidence>
<organism evidence="2 3">
    <name type="scientific">Dendrothele bispora (strain CBS 962.96)</name>
    <dbReference type="NCBI Taxonomy" id="1314807"/>
    <lineage>
        <taxon>Eukaryota</taxon>
        <taxon>Fungi</taxon>
        <taxon>Dikarya</taxon>
        <taxon>Basidiomycota</taxon>
        <taxon>Agaricomycotina</taxon>
        <taxon>Agaricomycetes</taxon>
        <taxon>Agaricomycetidae</taxon>
        <taxon>Agaricales</taxon>
        <taxon>Agaricales incertae sedis</taxon>
        <taxon>Dendrothele</taxon>
    </lineage>
</organism>